<dbReference type="AlphaFoldDB" id="A0A941AJ53"/>
<comment type="caution">
    <text evidence="2">The sequence shown here is derived from an EMBL/GenBank/DDBJ whole genome shotgun (WGS) entry which is preliminary data.</text>
</comment>
<proteinExistence type="predicted"/>
<organism evidence="2 3">
    <name type="scientific">Microbispora oryzae</name>
    <dbReference type="NCBI Taxonomy" id="2806554"/>
    <lineage>
        <taxon>Bacteria</taxon>
        <taxon>Bacillati</taxon>
        <taxon>Actinomycetota</taxon>
        <taxon>Actinomycetes</taxon>
        <taxon>Streptosporangiales</taxon>
        <taxon>Streptosporangiaceae</taxon>
        <taxon>Microbispora</taxon>
    </lineage>
</organism>
<name>A0A941AJ53_9ACTN</name>
<dbReference type="Pfam" id="PF10011">
    <property type="entry name" value="DUF2254"/>
    <property type="match status" value="1"/>
</dbReference>
<dbReference type="Proteomes" id="UP000674234">
    <property type="component" value="Unassembled WGS sequence"/>
</dbReference>
<keyword evidence="1" id="KW-0472">Membrane</keyword>
<dbReference type="EMBL" id="JAFCNB010000009">
    <property type="protein sequence ID" value="MBP2705881.1"/>
    <property type="molecule type" value="Genomic_DNA"/>
</dbReference>
<dbReference type="InterPro" id="IPR018723">
    <property type="entry name" value="DUF2254_membrane"/>
</dbReference>
<gene>
    <name evidence="2" type="ORF">JOL79_18910</name>
</gene>
<feature type="transmembrane region" description="Helical" evidence="1">
    <location>
        <begin position="126"/>
        <end position="144"/>
    </location>
</feature>
<evidence type="ECO:0000313" key="3">
    <source>
        <dbReference type="Proteomes" id="UP000674234"/>
    </source>
</evidence>
<protein>
    <submittedName>
        <fullName evidence="2">DUF2254 domain-containing protein</fullName>
    </submittedName>
</protein>
<feature type="transmembrane region" description="Helical" evidence="1">
    <location>
        <begin position="84"/>
        <end position="106"/>
    </location>
</feature>
<accession>A0A941AJ53</accession>
<reference evidence="2" key="1">
    <citation type="submission" date="2021-02" db="EMBL/GenBank/DDBJ databases">
        <title>Draft genome sequence of Microbispora sp. RL4-1S isolated from rice leaves in Thailand.</title>
        <authorList>
            <person name="Muangham S."/>
            <person name="Duangmal K."/>
        </authorList>
    </citation>
    <scope>NUCLEOTIDE SEQUENCE</scope>
    <source>
        <strain evidence="2">RL4-1S</strain>
    </source>
</reference>
<keyword evidence="1" id="KW-0812">Transmembrane</keyword>
<sequence>MLAAIVLGVGLPGLDARIDSRLPSNVAGYLFTGGPEAARTVLSVVAGSLITVTSLIFSLTVLTLQLASSLYSPRLLRTFTGDRLVQLTLALLLATFTYSVTVLRTIRASVGEISAFVPQISVTTAYVLQLASVVMLVVFLAHLARQLRVESLMRSVHSETTETIRQVLDVKSADGFLTVPETGLAVLCVRSSGFLLSVQSKKLLAAAVEADAVVVLDRVPGDSLIAGTPIAFAWACGRHRPLPKEAVARLEDRMNAAVQTGFERTLAQDFVFGLRQLIDVAVKALSPGINDPTTAVHALGHTSALMCDLMDRDLTPCLLRDDEGQDRVMLRRPSLSMLLELVVTEPRHFAASVPEVLARLFMMLREMAWRARRPEYLRAIGAELGRLRATVERQDFDRVERERLDSLATSVEEALTGRWAPARPS</sequence>
<feature type="transmembrane region" description="Helical" evidence="1">
    <location>
        <begin position="40"/>
        <end position="64"/>
    </location>
</feature>
<keyword evidence="3" id="KW-1185">Reference proteome</keyword>
<evidence type="ECO:0000313" key="2">
    <source>
        <dbReference type="EMBL" id="MBP2705881.1"/>
    </source>
</evidence>
<keyword evidence="1" id="KW-1133">Transmembrane helix</keyword>
<evidence type="ECO:0000256" key="1">
    <source>
        <dbReference type="SAM" id="Phobius"/>
    </source>
</evidence>